<dbReference type="RefSeq" id="WP_021329496.1">
    <property type="nucleotide sequence ID" value="NZ_AUZJ01000009.1"/>
</dbReference>
<dbReference type="InterPro" id="IPR012933">
    <property type="entry name" value="HicA_mRNA_interferase"/>
</dbReference>
<organism evidence="1 3">
    <name type="scientific">Treponema socranskii subsp. socranskii VPI DR56BR1116 = ATCC 35536</name>
    <dbReference type="NCBI Taxonomy" id="1125725"/>
    <lineage>
        <taxon>Bacteria</taxon>
        <taxon>Pseudomonadati</taxon>
        <taxon>Spirochaetota</taxon>
        <taxon>Spirochaetia</taxon>
        <taxon>Spirochaetales</taxon>
        <taxon>Treponemataceae</taxon>
        <taxon>Treponema</taxon>
    </lineage>
</organism>
<sequence length="85" mass="9894">MSQKEKLIKRLLNKPVDFTYDELRKLLGKLGYKESQSGKTSGSRVAFFNEKTGHIIRLHKPHPKNVLKQYQIEQLVEELTTRGLI</sequence>
<evidence type="ECO:0000313" key="2">
    <source>
        <dbReference type="EMBL" id="ERK02660.1"/>
    </source>
</evidence>
<dbReference type="GO" id="GO:0003729">
    <property type="term" value="F:mRNA binding"/>
    <property type="evidence" value="ECO:0007669"/>
    <property type="project" value="InterPro"/>
</dbReference>
<proteinExistence type="predicted"/>
<dbReference type="PATRIC" id="fig|1125725.3.peg.480"/>
<dbReference type="AlphaFoldDB" id="U1GYL3"/>
<gene>
    <name evidence="2" type="ORF">HMPREF0860_0163</name>
    <name evidence="1" type="ORF">HMPREF1325_2411</name>
</gene>
<dbReference type="Proteomes" id="UP000016412">
    <property type="component" value="Unassembled WGS sequence"/>
</dbReference>
<dbReference type="Pfam" id="PF07927">
    <property type="entry name" value="HicA_toxin"/>
    <property type="match status" value="1"/>
</dbReference>
<dbReference type="OrthoDB" id="1447122at2"/>
<dbReference type="EMBL" id="AUZJ01000009">
    <property type="protein sequence ID" value="ERF61619.1"/>
    <property type="molecule type" value="Genomic_DNA"/>
</dbReference>
<keyword evidence="4" id="KW-1185">Reference proteome</keyword>
<evidence type="ECO:0000313" key="4">
    <source>
        <dbReference type="Proteomes" id="UP000016646"/>
    </source>
</evidence>
<reference evidence="3 4" key="1">
    <citation type="submission" date="2013-08" db="EMBL/GenBank/DDBJ databases">
        <authorList>
            <person name="Durkin A.S."/>
            <person name="Haft D.R."/>
            <person name="McCorrison J."/>
            <person name="Torralba M."/>
            <person name="Gillis M."/>
            <person name="Haft D.H."/>
            <person name="Methe B."/>
            <person name="Sutton G."/>
            <person name="Nelson K.E."/>
        </authorList>
    </citation>
    <scope>NUCLEOTIDE SEQUENCE [LARGE SCALE GENOMIC DNA]</scope>
    <source>
        <strain evidence="2 4">ATCC 35536</strain>
        <strain evidence="1 3">VPI DR56BR1116</strain>
    </source>
</reference>
<dbReference type="eggNOG" id="ENOG50333Z2">
    <property type="taxonomic scope" value="Bacteria"/>
</dbReference>
<accession>U1GYL3</accession>
<protein>
    <submittedName>
        <fullName evidence="1">YcfA-like protein</fullName>
    </submittedName>
</protein>
<dbReference type="EMBL" id="AVQI01000050">
    <property type="protein sequence ID" value="ERK02660.1"/>
    <property type="molecule type" value="Genomic_DNA"/>
</dbReference>
<dbReference type="Proteomes" id="UP000016646">
    <property type="component" value="Unassembled WGS sequence"/>
</dbReference>
<name>U1GYL3_TRESO</name>
<comment type="caution">
    <text evidence="1">The sequence shown here is derived from an EMBL/GenBank/DDBJ whole genome shotgun (WGS) entry which is preliminary data.</text>
</comment>
<dbReference type="STRING" id="1125725.HMPREF1325_2411"/>
<evidence type="ECO:0000313" key="1">
    <source>
        <dbReference type="EMBL" id="ERF61619.1"/>
    </source>
</evidence>
<dbReference type="GeneID" id="95565045"/>
<evidence type="ECO:0000313" key="3">
    <source>
        <dbReference type="Proteomes" id="UP000016412"/>
    </source>
</evidence>